<organism evidence="4 5">
    <name type="scientific">Dimorphilus gyrociliatus</name>
    <dbReference type="NCBI Taxonomy" id="2664684"/>
    <lineage>
        <taxon>Eukaryota</taxon>
        <taxon>Metazoa</taxon>
        <taxon>Spiralia</taxon>
        <taxon>Lophotrochozoa</taxon>
        <taxon>Annelida</taxon>
        <taxon>Polychaeta</taxon>
        <taxon>Polychaeta incertae sedis</taxon>
        <taxon>Dinophilidae</taxon>
        <taxon>Dimorphilus</taxon>
    </lineage>
</organism>
<feature type="repeat" description="WD" evidence="3">
    <location>
        <begin position="111"/>
        <end position="152"/>
    </location>
</feature>
<evidence type="ECO:0000313" key="5">
    <source>
        <dbReference type="Proteomes" id="UP000549394"/>
    </source>
</evidence>
<dbReference type="SMART" id="SM00320">
    <property type="entry name" value="WD40"/>
    <property type="match status" value="4"/>
</dbReference>
<evidence type="ECO:0000256" key="2">
    <source>
        <dbReference type="ARBA" id="ARBA00022737"/>
    </source>
</evidence>
<dbReference type="OrthoDB" id="756370at2759"/>
<dbReference type="GO" id="GO:0120330">
    <property type="term" value="C:rixosome complex"/>
    <property type="evidence" value="ECO:0007669"/>
    <property type="project" value="TreeGrafter"/>
</dbReference>
<sequence length="348" mass="38265">MEELLFITNSSESPWTISAIDISTGSPLATYRNGICSENAFNLVNNEYLVGSNKNFMYIWRLHQEGPAQKIFFRNSINCFDITLDGKFLIACLGEKISVFELSTGSQICNLSAHYLPIKKIKLAQDDSFFVTVGSDSFAVLWTLKNTANETHQEYELCRLNGHSGAINDVFLSHGGLNCTIYTASSDHSCILWNTKGSVLKKVVCQNALQCVTVDCQTGVIYLGDAKGNIILNKNDSTVSIKAASSEIRCLSLNIDTSVLASASTDKTVKLWNSSRKETIDCIKVITLTGFATNLQFFMAPSGLGLKKSNLTLEPIPIAKSMQSSKENMNVLTKIINQSVSLTFRKAF</sequence>
<dbReference type="PANTHER" id="PTHR18763">
    <property type="entry name" value="WD-REPEAT PROTEIN 18"/>
    <property type="match status" value="1"/>
</dbReference>
<accession>A0A7I8VW12</accession>
<gene>
    <name evidence="4" type="ORF">DGYR_LOCUS7926</name>
</gene>
<dbReference type="InterPro" id="IPR036322">
    <property type="entry name" value="WD40_repeat_dom_sf"/>
</dbReference>
<evidence type="ECO:0000313" key="4">
    <source>
        <dbReference type="EMBL" id="CAD5119733.1"/>
    </source>
</evidence>
<dbReference type="GO" id="GO:0006261">
    <property type="term" value="P:DNA-templated DNA replication"/>
    <property type="evidence" value="ECO:0007669"/>
    <property type="project" value="TreeGrafter"/>
</dbReference>
<dbReference type="PANTHER" id="PTHR18763:SF0">
    <property type="entry name" value="WD REPEAT-CONTAINING PROTEIN 18"/>
    <property type="match status" value="1"/>
</dbReference>
<dbReference type="EMBL" id="CAJFCJ010000011">
    <property type="protein sequence ID" value="CAD5119733.1"/>
    <property type="molecule type" value="Genomic_DNA"/>
</dbReference>
<comment type="caution">
    <text evidence="4">The sequence shown here is derived from an EMBL/GenBank/DDBJ whole genome shotgun (WGS) entry which is preliminary data.</text>
</comment>
<dbReference type="Proteomes" id="UP000549394">
    <property type="component" value="Unassembled WGS sequence"/>
</dbReference>
<dbReference type="PROSITE" id="PS50294">
    <property type="entry name" value="WD_REPEATS_REGION"/>
    <property type="match status" value="1"/>
</dbReference>
<dbReference type="Pfam" id="PF00400">
    <property type="entry name" value="WD40"/>
    <property type="match status" value="2"/>
</dbReference>
<keyword evidence="1 3" id="KW-0853">WD repeat</keyword>
<reference evidence="4 5" key="1">
    <citation type="submission" date="2020-08" db="EMBL/GenBank/DDBJ databases">
        <authorList>
            <person name="Hejnol A."/>
        </authorList>
    </citation>
    <scope>NUCLEOTIDE SEQUENCE [LARGE SCALE GENOMIC DNA]</scope>
</reference>
<dbReference type="PROSITE" id="PS50082">
    <property type="entry name" value="WD_REPEATS_2"/>
    <property type="match status" value="2"/>
</dbReference>
<keyword evidence="2" id="KW-0677">Repeat</keyword>
<dbReference type="InterPro" id="IPR015943">
    <property type="entry name" value="WD40/YVTN_repeat-like_dom_sf"/>
</dbReference>
<dbReference type="GO" id="GO:0006364">
    <property type="term" value="P:rRNA processing"/>
    <property type="evidence" value="ECO:0007669"/>
    <property type="project" value="TreeGrafter"/>
</dbReference>
<dbReference type="InterPro" id="IPR045227">
    <property type="entry name" value="WDR18/Ipi3/RID3"/>
</dbReference>
<dbReference type="GO" id="GO:0005656">
    <property type="term" value="C:nuclear pre-replicative complex"/>
    <property type="evidence" value="ECO:0007669"/>
    <property type="project" value="TreeGrafter"/>
</dbReference>
<proteinExistence type="predicted"/>
<keyword evidence="5" id="KW-1185">Reference proteome</keyword>
<dbReference type="AlphaFoldDB" id="A0A7I8VW12"/>
<feature type="repeat" description="WD" evidence="3">
    <location>
        <begin position="241"/>
        <end position="282"/>
    </location>
</feature>
<dbReference type="SUPFAM" id="SSF50978">
    <property type="entry name" value="WD40 repeat-like"/>
    <property type="match status" value="1"/>
</dbReference>
<dbReference type="Gene3D" id="2.130.10.10">
    <property type="entry name" value="YVTN repeat-like/Quinoprotein amine dehydrogenase"/>
    <property type="match status" value="2"/>
</dbReference>
<protein>
    <submittedName>
        <fullName evidence="4">DgyrCDS8329</fullName>
    </submittedName>
</protein>
<evidence type="ECO:0000256" key="3">
    <source>
        <dbReference type="PROSITE-ProRule" id="PRU00221"/>
    </source>
</evidence>
<evidence type="ECO:0000256" key="1">
    <source>
        <dbReference type="ARBA" id="ARBA00022574"/>
    </source>
</evidence>
<dbReference type="InterPro" id="IPR001680">
    <property type="entry name" value="WD40_rpt"/>
</dbReference>
<name>A0A7I8VW12_9ANNE</name>